<reference evidence="1" key="1">
    <citation type="journal article" date="2021" name="Proc. Natl. Acad. Sci. U.S.A.">
        <title>A Catalog of Tens of Thousands of Viruses from Human Metagenomes Reveals Hidden Associations with Chronic Diseases.</title>
        <authorList>
            <person name="Tisza M.J."/>
            <person name="Buck C.B."/>
        </authorList>
    </citation>
    <scope>NUCLEOTIDE SEQUENCE</scope>
    <source>
        <strain evidence="1">CtoRD1</strain>
    </source>
</reference>
<name>A0A8S5QFD0_9CAUD</name>
<sequence>MYHFFLNTMQLPVPPAKMSIKRNGKNKTINLINEGEASIIKEPGLQEVSFNIRLPNSQYPWANYDNSLKESAINSAISKIGVLNKVMGGSFNFKDAKYFLEQIETMKNEKKPVRFIVSRMTSSFRVLFFTNILVTIEDYSIEEDAGKEGTDLVIPIKLREYRPFETKTATIQTDENGNKKLVVNKPRPADDKVMDNVIKVVKDATIWETVQAAAGGKLDWRAVANTNAIDNPFQKLKGKVLKL</sequence>
<proteinExistence type="predicted"/>
<accession>A0A8S5QFD0</accession>
<evidence type="ECO:0000313" key="1">
    <source>
        <dbReference type="EMBL" id="DAE17477.1"/>
    </source>
</evidence>
<organism evidence="1">
    <name type="scientific">Siphoviridae sp. ctoRD1</name>
    <dbReference type="NCBI Taxonomy" id="2825669"/>
    <lineage>
        <taxon>Viruses</taxon>
        <taxon>Duplodnaviria</taxon>
        <taxon>Heunggongvirae</taxon>
        <taxon>Uroviricota</taxon>
        <taxon>Caudoviricetes</taxon>
    </lineage>
</organism>
<protein>
    <submittedName>
        <fullName evidence="1">Tail assembly protein</fullName>
    </submittedName>
</protein>
<dbReference type="EMBL" id="BK015641">
    <property type="protein sequence ID" value="DAE17477.1"/>
    <property type="molecule type" value="Genomic_DNA"/>
</dbReference>